<protein>
    <recommendedName>
        <fullName evidence="5">Aminopeptidase N</fullName>
        <ecNumber evidence="4">3.4.11.2</ecNumber>
    </recommendedName>
</protein>
<dbReference type="AlphaFoldDB" id="A0A2D2B082"/>
<dbReference type="Gene3D" id="1.25.40.320">
    <property type="entry name" value="Peptidase M1, leukotriene A4 hydrolase/aminopeptidase C-terminal domain"/>
    <property type="match status" value="1"/>
</dbReference>
<comment type="catalytic activity">
    <reaction evidence="1">
        <text>Release of an N-terminal amino acid, Xaa-|-Yaa- from a peptide, amide or arylamide. Xaa is preferably Ala, but may be most amino acids including Pro (slow action). When a terminal hydrophobic residue is followed by a prolyl residue, the two may be released as an intact Xaa-Pro dipeptide.</text>
        <dbReference type="EC" id="3.4.11.2"/>
    </reaction>
</comment>
<evidence type="ECO:0000256" key="12">
    <source>
        <dbReference type="PIRSR" id="PIRSR634015-1"/>
    </source>
</evidence>
<keyword evidence="11" id="KW-0482">Metalloprotease</keyword>
<keyword evidence="14" id="KW-0732">Signal</keyword>
<keyword evidence="7" id="KW-0645">Protease</keyword>
<evidence type="ECO:0000256" key="9">
    <source>
        <dbReference type="ARBA" id="ARBA00022801"/>
    </source>
</evidence>
<feature type="binding site" evidence="13">
    <location>
        <position position="328"/>
    </location>
    <ligand>
        <name>Zn(2+)</name>
        <dbReference type="ChEBI" id="CHEBI:29105"/>
        <note>catalytic</note>
    </ligand>
</feature>
<dbReference type="Gene3D" id="3.30.2010.30">
    <property type="match status" value="1"/>
</dbReference>
<dbReference type="GO" id="GO:0008270">
    <property type="term" value="F:zinc ion binding"/>
    <property type="evidence" value="ECO:0007669"/>
    <property type="project" value="InterPro"/>
</dbReference>
<dbReference type="KEGG" id="cmb:CSW64_15340"/>
<name>A0A2D2B082_9CAUL</name>
<evidence type="ECO:0000256" key="1">
    <source>
        <dbReference type="ARBA" id="ARBA00000098"/>
    </source>
</evidence>
<dbReference type="InterPro" id="IPR049980">
    <property type="entry name" value="LTA4H_cat"/>
</dbReference>
<dbReference type="GO" id="GO:0008237">
    <property type="term" value="F:metallopeptidase activity"/>
    <property type="evidence" value="ECO:0007669"/>
    <property type="project" value="UniProtKB-KW"/>
</dbReference>
<dbReference type="Gene3D" id="2.60.40.1730">
    <property type="entry name" value="tricorn interacting facor f3 domain"/>
    <property type="match status" value="1"/>
</dbReference>
<dbReference type="InterPro" id="IPR001930">
    <property type="entry name" value="Peptidase_M1"/>
</dbReference>
<dbReference type="SMART" id="SM01263">
    <property type="entry name" value="Leuk-A4-hydro_C"/>
    <property type="match status" value="1"/>
</dbReference>
<evidence type="ECO:0000256" key="2">
    <source>
        <dbReference type="ARBA" id="ARBA00004496"/>
    </source>
</evidence>
<keyword evidence="8 13" id="KW-0479">Metal-binding</keyword>
<evidence type="ECO:0000256" key="11">
    <source>
        <dbReference type="ARBA" id="ARBA00023049"/>
    </source>
</evidence>
<evidence type="ECO:0000256" key="5">
    <source>
        <dbReference type="ARBA" id="ARBA00015611"/>
    </source>
</evidence>
<evidence type="ECO:0000256" key="7">
    <source>
        <dbReference type="ARBA" id="ARBA00022670"/>
    </source>
</evidence>
<dbReference type="SUPFAM" id="SSF63737">
    <property type="entry name" value="Leukotriene A4 hydrolase N-terminal domain"/>
    <property type="match status" value="1"/>
</dbReference>
<dbReference type="PRINTS" id="PR00756">
    <property type="entry name" value="ALADIPTASE"/>
</dbReference>
<feature type="signal peptide" evidence="14">
    <location>
        <begin position="1"/>
        <end position="22"/>
    </location>
</feature>
<sequence length="626" mass="68587">MTPFVRALLVASALVSAVPALAHARAEVAQILTTPDSVDDRSYAQPRVARVTNVDLDLAIDFASKGVSGTAALDVLAAPGAKAVVLDALGLKIEKVTDGKGRALPWSLGKDDPDGEKGAPLTITLNGAKRVVITYRTGPDPLALQWLPAELTAGKTKPFLYSQGQAILNRSWIPTQDSPGVRQTWSARIVVPEGLTAVMSGLRLTPEGEPAGPGKRAYRFRMEHPTAPYLIAIAVGDLAFKPLGARTGVYTEPAMMDRAAAELTDTEKMVEAAERLYGPYRWGRYDVLVLPPAFPYGGMENTTLTFLTPTFITGDKANVGLVAHELAHSWSGNLVTNATWNDIWLNEGFTSYVENRLMEELYGPARAEIEADLSWDELQRAMKERKPEQLTLQGSATSVEYIKGEAFLRTLEHAVGRERWDAWLRGYFDRYAFQPQTTARFLADLREHLVKGDSALEARLQLDEWVYKPGIPSNAYHKASPALLEVDRQVAAFVAGAPASSIPAKAWTTQEWQRFLNNLPRKLTPTQMADLDGAFALSQSTNAYVRAAWLQLVVANRYEPGLASLEQFLTGVGRGLFVNPLYNGLIKDKDWGLPLAKRYFAEARGTYHPSLSTGIARRIEAAEAAK</sequence>
<organism evidence="16 17">
    <name type="scientific">Caulobacter mirabilis</name>
    <dbReference type="NCBI Taxonomy" id="69666"/>
    <lineage>
        <taxon>Bacteria</taxon>
        <taxon>Pseudomonadati</taxon>
        <taxon>Pseudomonadota</taxon>
        <taxon>Alphaproteobacteria</taxon>
        <taxon>Caulobacterales</taxon>
        <taxon>Caulobacteraceae</taxon>
        <taxon>Caulobacter</taxon>
    </lineage>
</organism>
<dbReference type="InterPro" id="IPR042097">
    <property type="entry name" value="Aminopeptidase_N-like_N_sf"/>
</dbReference>
<proteinExistence type="inferred from homology"/>
<comment type="similarity">
    <text evidence="3">Belongs to the peptidase M1 family.</text>
</comment>
<dbReference type="CDD" id="cd09599">
    <property type="entry name" value="M1_LTA4H"/>
    <property type="match status" value="1"/>
</dbReference>
<keyword evidence="17" id="KW-1185">Reference proteome</keyword>
<dbReference type="GO" id="GO:0016285">
    <property type="term" value="F:alanyl aminopeptidase activity"/>
    <property type="evidence" value="ECO:0007669"/>
    <property type="project" value="UniProtKB-EC"/>
</dbReference>
<dbReference type="PANTHER" id="PTHR45726">
    <property type="entry name" value="LEUKOTRIENE A-4 HYDROLASE"/>
    <property type="match status" value="1"/>
</dbReference>
<dbReference type="GO" id="GO:0006508">
    <property type="term" value="P:proteolysis"/>
    <property type="evidence" value="ECO:0007669"/>
    <property type="project" value="UniProtKB-KW"/>
</dbReference>
<dbReference type="EC" id="3.4.11.2" evidence="4"/>
<evidence type="ECO:0000313" key="17">
    <source>
        <dbReference type="Proteomes" id="UP000228945"/>
    </source>
</evidence>
<feature type="binding site" evidence="13">
    <location>
        <position position="324"/>
    </location>
    <ligand>
        <name>Zn(2+)</name>
        <dbReference type="ChEBI" id="CHEBI:29105"/>
        <note>catalytic</note>
    </ligand>
</feature>
<dbReference type="RefSeq" id="WP_099622917.1">
    <property type="nucleotide sequence ID" value="NZ_CP024201.1"/>
</dbReference>
<dbReference type="InterPro" id="IPR016024">
    <property type="entry name" value="ARM-type_fold"/>
</dbReference>
<dbReference type="Pfam" id="PF01433">
    <property type="entry name" value="Peptidase_M1"/>
    <property type="match status" value="1"/>
</dbReference>
<dbReference type="Pfam" id="PF17900">
    <property type="entry name" value="Peptidase_M1_N"/>
    <property type="match status" value="1"/>
</dbReference>
<evidence type="ECO:0000256" key="14">
    <source>
        <dbReference type="SAM" id="SignalP"/>
    </source>
</evidence>
<dbReference type="InterPro" id="IPR038502">
    <property type="entry name" value="M1_LTA-4_hydro/amino_C_sf"/>
</dbReference>
<dbReference type="PANTHER" id="PTHR45726:SF3">
    <property type="entry name" value="LEUKOTRIENE A-4 HYDROLASE"/>
    <property type="match status" value="1"/>
</dbReference>
<dbReference type="InterPro" id="IPR034015">
    <property type="entry name" value="M1_LTA4H"/>
</dbReference>
<dbReference type="OrthoDB" id="100605at2"/>
<keyword evidence="10 13" id="KW-0862">Zinc</keyword>
<dbReference type="InterPro" id="IPR027268">
    <property type="entry name" value="Peptidase_M4/M1_CTD_sf"/>
</dbReference>
<evidence type="ECO:0000256" key="13">
    <source>
        <dbReference type="PIRSR" id="PIRSR634015-3"/>
    </source>
</evidence>
<evidence type="ECO:0000256" key="6">
    <source>
        <dbReference type="ARBA" id="ARBA00022490"/>
    </source>
</evidence>
<dbReference type="EMBL" id="CP024201">
    <property type="protein sequence ID" value="ATQ43668.1"/>
    <property type="molecule type" value="Genomic_DNA"/>
</dbReference>
<evidence type="ECO:0000256" key="10">
    <source>
        <dbReference type="ARBA" id="ARBA00022833"/>
    </source>
</evidence>
<feature type="chain" id="PRO_5013689293" description="Aminopeptidase N" evidence="14">
    <location>
        <begin position="23"/>
        <end position="626"/>
    </location>
</feature>
<comment type="subcellular location">
    <subcellularLocation>
        <location evidence="2">Cytoplasm</location>
    </subcellularLocation>
</comment>
<reference evidence="16 17" key="1">
    <citation type="submission" date="2017-10" db="EMBL/GenBank/DDBJ databases">
        <title>Genome sequence of Caulobacter mirabilis FWC38.</title>
        <authorList>
            <person name="Fiebig A."/>
            <person name="Crosson S."/>
        </authorList>
    </citation>
    <scope>NUCLEOTIDE SEQUENCE [LARGE SCALE GENOMIC DNA]</scope>
    <source>
        <strain evidence="16 17">FWC 38</strain>
    </source>
</reference>
<dbReference type="Gene3D" id="1.10.390.10">
    <property type="entry name" value="Neutral Protease Domain 2"/>
    <property type="match status" value="1"/>
</dbReference>
<dbReference type="InterPro" id="IPR014782">
    <property type="entry name" value="Peptidase_M1_dom"/>
</dbReference>
<evidence type="ECO:0000256" key="4">
    <source>
        <dbReference type="ARBA" id="ARBA00012564"/>
    </source>
</evidence>
<feature type="active site" description="Proton acceptor" evidence="12">
    <location>
        <position position="325"/>
    </location>
</feature>
<accession>A0A2D2B082</accession>
<keyword evidence="9" id="KW-0378">Hydrolase</keyword>
<gene>
    <name evidence="16" type="ORF">CSW64_15340</name>
</gene>
<feature type="domain" description="Peptidase M1 leukotriene A4 hydrolase/aminopeptidase C-terminal" evidence="15">
    <location>
        <begin position="480"/>
        <end position="619"/>
    </location>
</feature>
<dbReference type="Pfam" id="PF09127">
    <property type="entry name" value="Leuk-A4-hydro_C"/>
    <property type="match status" value="1"/>
</dbReference>
<dbReference type="SUPFAM" id="SSF55486">
    <property type="entry name" value="Metalloproteases ('zincins'), catalytic domain"/>
    <property type="match status" value="1"/>
</dbReference>
<evidence type="ECO:0000313" key="16">
    <source>
        <dbReference type="EMBL" id="ATQ43668.1"/>
    </source>
</evidence>
<keyword evidence="6" id="KW-0963">Cytoplasm</keyword>
<keyword evidence="16" id="KW-0031">Aminopeptidase</keyword>
<dbReference type="InterPro" id="IPR015211">
    <property type="entry name" value="Peptidase_M1_C"/>
</dbReference>
<feature type="binding site" evidence="13">
    <location>
        <position position="347"/>
    </location>
    <ligand>
        <name>Zn(2+)</name>
        <dbReference type="ChEBI" id="CHEBI:29105"/>
        <note>catalytic</note>
    </ligand>
</feature>
<evidence type="ECO:0000256" key="3">
    <source>
        <dbReference type="ARBA" id="ARBA00010136"/>
    </source>
</evidence>
<dbReference type="SUPFAM" id="SSF48371">
    <property type="entry name" value="ARM repeat"/>
    <property type="match status" value="1"/>
</dbReference>
<dbReference type="Proteomes" id="UP000228945">
    <property type="component" value="Chromosome"/>
</dbReference>
<comment type="cofactor">
    <cofactor evidence="13">
        <name>Zn(2+)</name>
        <dbReference type="ChEBI" id="CHEBI:29105"/>
    </cofactor>
    <text evidence="13">Binds 1 zinc ion per subunit.</text>
</comment>
<feature type="active site" description="Proton donor" evidence="12">
    <location>
        <position position="401"/>
    </location>
</feature>
<evidence type="ECO:0000256" key="8">
    <source>
        <dbReference type="ARBA" id="ARBA00022723"/>
    </source>
</evidence>
<evidence type="ECO:0000259" key="15">
    <source>
        <dbReference type="SMART" id="SM01263"/>
    </source>
</evidence>
<dbReference type="InterPro" id="IPR045357">
    <property type="entry name" value="Aminopeptidase_N-like_N"/>
</dbReference>
<dbReference type="GO" id="GO:0005737">
    <property type="term" value="C:cytoplasm"/>
    <property type="evidence" value="ECO:0007669"/>
    <property type="project" value="UniProtKB-SubCell"/>
</dbReference>
<dbReference type="FunFam" id="3.30.2010.30:FF:000001">
    <property type="entry name" value="Leukotriene A(4) hydrolase"/>
    <property type="match status" value="1"/>
</dbReference>